<dbReference type="OMA" id="HVACEIN"/>
<keyword evidence="2 3" id="KW-0040">ANK repeat</keyword>
<keyword evidence="5" id="KW-1185">Reference proteome</keyword>
<evidence type="ECO:0000256" key="1">
    <source>
        <dbReference type="ARBA" id="ARBA00022737"/>
    </source>
</evidence>
<feature type="repeat" description="ANK" evidence="3">
    <location>
        <begin position="94"/>
        <end position="126"/>
    </location>
</feature>
<dbReference type="SUPFAM" id="SSF48403">
    <property type="entry name" value="Ankyrin repeat"/>
    <property type="match status" value="1"/>
</dbReference>
<dbReference type="EnsemblMetazoa" id="XM_031922338">
    <property type="protein sequence ID" value="XP_031778198"/>
    <property type="gene ID" value="LOC116416027"/>
</dbReference>
<dbReference type="OrthoDB" id="20872at2759"/>
<organism evidence="4 5">
    <name type="scientific">Nasonia vitripennis</name>
    <name type="common">Parasitic wasp</name>
    <dbReference type="NCBI Taxonomy" id="7425"/>
    <lineage>
        <taxon>Eukaryota</taxon>
        <taxon>Metazoa</taxon>
        <taxon>Ecdysozoa</taxon>
        <taxon>Arthropoda</taxon>
        <taxon>Hexapoda</taxon>
        <taxon>Insecta</taxon>
        <taxon>Pterygota</taxon>
        <taxon>Neoptera</taxon>
        <taxon>Endopterygota</taxon>
        <taxon>Hymenoptera</taxon>
        <taxon>Apocrita</taxon>
        <taxon>Proctotrupomorpha</taxon>
        <taxon>Chalcidoidea</taxon>
        <taxon>Pteromalidae</taxon>
        <taxon>Pteromalinae</taxon>
        <taxon>Nasonia</taxon>
    </lineage>
</organism>
<dbReference type="InterPro" id="IPR036770">
    <property type="entry name" value="Ankyrin_rpt-contain_sf"/>
</dbReference>
<dbReference type="GeneID" id="116416027"/>
<reference evidence="4" key="1">
    <citation type="submission" date="2021-01" db="UniProtKB">
        <authorList>
            <consortium name="EnsemblMetazoa"/>
        </authorList>
    </citation>
    <scope>IDENTIFICATION</scope>
</reference>
<accession>A0A7M7T6P5</accession>
<dbReference type="SMR" id="A0A7M7T6P5"/>
<feature type="repeat" description="ANK" evidence="3">
    <location>
        <begin position="192"/>
        <end position="224"/>
    </location>
</feature>
<name>A0A7M7T6P5_NASVI</name>
<feature type="repeat" description="ANK" evidence="3">
    <location>
        <begin position="226"/>
        <end position="258"/>
    </location>
</feature>
<sequence>MDQIYIMLAIPNAQATCIGRLRHSACRKEFKLCQYIKKVPITLLKQRLEHRYKLNQKCNCCGESTLHVAVRLDSVEILNLLAINKARFDNVNNRGETPLHVACEINNENMAARLLDLRSSPYRSNHNGETCMEVCLRKGHIEVAETILRKTKADLTFRDPEDYLLMATRAGSKDFVELFLNFKANIDAVDPKGNSAISLAVELGYEDVLDCLLKRGADTTRTYTSEQNTLLHIACQQGRQDIVRKLLLAGAPVDQLNTKLETPLHVAVKHSSLYIINMLLTCGSNLEARDLLELTPLHNAIMLNKIMTARYLLSHAASTKAVVTPLIKAMEKKYFEMVKLIVCSGIGHLEQKDALGRTIFDAAVKYGNADIINFLSKVATEAGISAWKPKGK</sequence>
<dbReference type="PANTHER" id="PTHR24198:SF165">
    <property type="entry name" value="ANKYRIN REPEAT-CONTAINING PROTEIN-RELATED"/>
    <property type="match status" value="1"/>
</dbReference>
<feature type="repeat" description="ANK" evidence="3">
    <location>
        <begin position="259"/>
        <end position="291"/>
    </location>
</feature>
<dbReference type="PROSITE" id="PS50088">
    <property type="entry name" value="ANK_REPEAT"/>
    <property type="match status" value="4"/>
</dbReference>
<evidence type="ECO:0000256" key="3">
    <source>
        <dbReference type="PROSITE-ProRule" id="PRU00023"/>
    </source>
</evidence>
<dbReference type="Pfam" id="PF12796">
    <property type="entry name" value="Ank_2"/>
    <property type="match status" value="3"/>
</dbReference>
<dbReference type="Proteomes" id="UP000002358">
    <property type="component" value="Chromosome 1"/>
</dbReference>
<evidence type="ECO:0000256" key="2">
    <source>
        <dbReference type="ARBA" id="ARBA00023043"/>
    </source>
</evidence>
<dbReference type="GO" id="GO:0005737">
    <property type="term" value="C:cytoplasm"/>
    <property type="evidence" value="ECO:0007669"/>
    <property type="project" value="TreeGrafter"/>
</dbReference>
<keyword evidence="1" id="KW-0677">Repeat</keyword>
<dbReference type="RefSeq" id="XP_031778198.1">
    <property type="nucleotide sequence ID" value="XM_031922338.1"/>
</dbReference>
<dbReference type="KEGG" id="nvi:116416027"/>
<dbReference type="PANTHER" id="PTHR24198">
    <property type="entry name" value="ANKYRIN REPEAT AND PROTEIN KINASE DOMAIN-CONTAINING PROTEIN"/>
    <property type="match status" value="1"/>
</dbReference>
<dbReference type="Gene3D" id="1.25.40.20">
    <property type="entry name" value="Ankyrin repeat-containing domain"/>
    <property type="match status" value="2"/>
</dbReference>
<dbReference type="PROSITE" id="PS50297">
    <property type="entry name" value="ANK_REP_REGION"/>
    <property type="match status" value="3"/>
</dbReference>
<dbReference type="InParanoid" id="A0A7M7T6P5"/>
<evidence type="ECO:0000313" key="4">
    <source>
        <dbReference type="EnsemblMetazoa" id="XP_031778198"/>
    </source>
</evidence>
<dbReference type="AlphaFoldDB" id="A0A7M7T6P5"/>
<dbReference type="InterPro" id="IPR002110">
    <property type="entry name" value="Ankyrin_rpt"/>
</dbReference>
<evidence type="ECO:0000313" key="5">
    <source>
        <dbReference type="Proteomes" id="UP000002358"/>
    </source>
</evidence>
<protein>
    <submittedName>
        <fullName evidence="4">Uncharacterized protein</fullName>
    </submittedName>
</protein>
<proteinExistence type="predicted"/>
<dbReference type="SMART" id="SM00248">
    <property type="entry name" value="ANK"/>
    <property type="match status" value="9"/>
</dbReference>